<organism evidence="1 2">
    <name type="scientific">Reticulomyxa filosa</name>
    <dbReference type="NCBI Taxonomy" id="46433"/>
    <lineage>
        <taxon>Eukaryota</taxon>
        <taxon>Sar</taxon>
        <taxon>Rhizaria</taxon>
        <taxon>Retaria</taxon>
        <taxon>Foraminifera</taxon>
        <taxon>Monothalamids</taxon>
        <taxon>Reticulomyxidae</taxon>
        <taxon>Reticulomyxa</taxon>
    </lineage>
</organism>
<dbReference type="Proteomes" id="UP000023152">
    <property type="component" value="Unassembled WGS sequence"/>
</dbReference>
<dbReference type="AlphaFoldDB" id="X6L837"/>
<evidence type="ECO:0000313" key="2">
    <source>
        <dbReference type="Proteomes" id="UP000023152"/>
    </source>
</evidence>
<name>X6L837_RETFI</name>
<proteinExistence type="predicted"/>
<accession>X6L837</accession>
<comment type="caution">
    <text evidence="1">The sequence shown here is derived from an EMBL/GenBank/DDBJ whole genome shotgun (WGS) entry which is preliminary data.</text>
</comment>
<feature type="non-terminal residue" evidence="1">
    <location>
        <position position="224"/>
    </location>
</feature>
<keyword evidence="2" id="KW-1185">Reference proteome</keyword>
<dbReference type="EMBL" id="ASPP01049107">
    <property type="protein sequence ID" value="ETN97630.1"/>
    <property type="molecule type" value="Genomic_DNA"/>
</dbReference>
<gene>
    <name evidence="1" type="ORF">RFI_39899</name>
</gene>
<protein>
    <submittedName>
        <fullName evidence="1">Uncharacterized protein</fullName>
    </submittedName>
</protein>
<sequence length="224" mass="26369">MGNMRTYSVISYSKFEKKHELLIFWNNLQIKIDMCFTRKRVQLLSFHCKMWGTHVYKLEPKTELLSVCDDLLSECIVDVDFANDSSHAVKEILKAVLLCPSFEVISEECRDCIAFLKGWFFFVTAHPHRFSELLQPNKSLTSSAYEALIVHCYFKLNKDGNNSNHNNHNGRYIYNNNNNNYNNYYNKKRHKYYDIIEEAYSVFADAARCITTKNNDPDNDTQRQ</sequence>
<reference evidence="1 2" key="1">
    <citation type="journal article" date="2013" name="Curr. Biol.">
        <title>The Genome of the Foraminiferan Reticulomyxa filosa.</title>
        <authorList>
            <person name="Glockner G."/>
            <person name="Hulsmann N."/>
            <person name="Schleicher M."/>
            <person name="Noegel A.A."/>
            <person name="Eichinger L."/>
            <person name="Gallinger C."/>
            <person name="Pawlowski J."/>
            <person name="Sierra R."/>
            <person name="Euteneuer U."/>
            <person name="Pillet L."/>
            <person name="Moustafa A."/>
            <person name="Platzer M."/>
            <person name="Groth M."/>
            <person name="Szafranski K."/>
            <person name="Schliwa M."/>
        </authorList>
    </citation>
    <scope>NUCLEOTIDE SEQUENCE [LARGE SCALE GENOMIC DNA]</scope>
</reference>
<evidence type="ECO:0000313" key="1">
    <source>
        <dbReference type="EMBL" id="ETN97630.1"/>
    </source>
</evidence>